<keyword evidence="1" id="KW-1133">Transmembrane helix</keyword>
<reference evidence="3 4" key="1">
    <citation type="journal article" date="2009" name="Stand. Genomic Sci.">
        <title>Complete genome sequence of Slackia heliotrinireducens type strain (RHS 1).</title>
        <authorList>
            <person name="Pukall R."/>
            <person name="Lapidus A."/>
            <person name="Nolan M."/>
            <person name="Copeland A."/>
            <person name="Glavina Del Rio T."/>
            <person name="Lucas S."/>
            <person name="Chen F."/>
            <person name="Tice H."/>
            <person name="Cheng J.F."/>
            <person name="Chertkov O."/>
            <person name="Bruce D."/>
            <person name="Goodwin L."/>
            <person name="Kuske C."/>
            <person name="Brettin T."/>
            <person name="Detter J.C."/>
            <person name="Han C."/>
            <person name="Pitluck S."/>
            <person name="Pati A."/>
            <person name="Mavrommatis K."/>
            <person name="Ivanova N."/>
            <person name="Ovchinnikova G."/>
            <person name="Chen A."/>
            <person name="Palaniappan K."/>
            <person name="Schneider S."/>
            <person name="Rohde M."/>
            <person name="Chain P."/>
            <person name="D'haeseleer P."/>
            <person name="Goker M."/>
            <person name="Bristow J."/>
            <person name="Eisen J.A."/>
            <person name="Markowitz V."/>
            <person name="Kyrpides N.C."/>
            <person name="Klenk H.P."/>
            <person name="Hugenholtz P."/>
        </authorList>
    </citation>
    <scope>NUCLEOTIDE SEQUENCE [LARGE SCALE GENOMIC DNA]</scope>
    <source>
        <strain evidence="4">ATCC 29202 / DSM 20476 / NCTC 11029 / RHS 1</strain>
    </source>
</reference>
<dbReference type="HOGENOM" id="CLU_134924_0_0_11"/>
<feature type="transmembrane region" description="Helical" evidence="1">
    <location>
        <begin position="20"/>
        <end position="42"/>
    </location>
</feature>
<protein>
    <submittedName>
        <fullName evidence="3">TadE-like protein</fullName>
    </submittedName>
</protein>
<name>C7N7Z1_SLAHD</name>
<dbReference type="InterPro" id="IPR012495">
    <property type="entry name" value="TadE-like_dom"/>
</dbReference>
<gene>
    <name evidence="3" type="ordered locus">Shel_20120</name>
</gene>
<organism evidence="3 4">
    <name type="scientific">Slackia heliotrinireducens (strain ATCC 29202 / DSM 20476 / NCTC 11029 / RHS 1)</name>
    <name type="common">Peptococcus heliotrinreducens</name>
    <dbReference type="NCBI Taxonomy" id="471855"/>
    <lineage>
        <taxon>Bacteria</taxon>
        <taxon>Bacillati</taxon>
        <taxon>Actinomycetota</taxon>
        <taxon>Coriobacteriia</taxon>
        <taxon>Eggerthellales</taxon>
        <taxon>Eggerthellaceae</taxon>
        <taxon>Slackia</taxon>
    </lineage>
</organism>
<keyword evidence="4" id="KW-1185">Reference proteome</keyword>
<dbReference type="Pfam" id="PF07811">
    <property type="entry name" value="TadE"/>
    <property type="match status" value="1"/>
</dbReference>
<evidence type="ECO:0000259" key="2">
    <source>
        <dbReference type="Pfam" id="PF07811"/>
    </source>
</evidence>
<dbReference type="RefSeq" id="WP_012799127.1">
    <property type="nucleotide sequence ID" value="NC_013165.1"/>
</dbReference>
<evidence type="ECO:0000313" key="4">
    <source>
        <dbReference type="Proteomes" id="UP000002026"/>
    </source>
</evidence>
<accession>C7N7Z1</accession>
<feature type="domain" description="TadE-like" evidence="2">
    <location>
        <begin position="14"/>
        <end position="56"/>
    </location>
</feature>
<keyword evidence="1" id="KW-0812">Transmembrane</keyword>
<dbReference type="AlphaFoldDB" id="C7N7Z1"/>
<dbReference type="KEGG" id="shi:Shel_20120"/>
<keyword evidence="1" id="KW-0472">Membrane</keyword>
<evidence type="ECO:0000256" key="1">
    <source>
        <dbReference type="SAM" id="Phobius"/>
    </source>
</evidence>
<dbReference type="EMBL" id="CP001684">
    <property type="protein sequence ID" value="ACV23026.1"/>
    <property type="molecule type" value="Genomic_DNA"/>
</dbReference>
<sequence length="168" mass="18136">MRCCSERAEKASNGQATVEAAFLIPVLLLVMLMAIQPGIILYDRIVMQSAAADGCRMLATLRPEDASSARFVVERHLKAVPDAPLFHQGDWAVDLQGNSQSDLCAVVIQNSVQPVPLIGAAMGAAGALDAGGMYCFEVEVKLEKDSWLAESGSGMDPRSWVDRWEDKV</sequence>
<evidence type="ECO:0000313" key="3">
    <source>
        <dbReference type="EMBL" id="ACV23026.1"/>
    </source>
</evidence>
<dbReference type="Proteomes" id="UP000002026">
    <property type="component" value="Chromosome"/>
</dbReference>
<dbReference type="STRING" id="471855.Shel_20120"/>
<dbReference type="eggNOG" id="COG4961">
    <property type="taxonomic scope" value="Bacteria"/>
</dbReference>
<proteinExistence type="predicted"/>